<dbReference type="PANTHER" id="PTHR35803">
    <property type="entry name" value="GLUCAN 1,4-ALPHA-GLUCOSIDASE SUSB-RELATED"/>
    <property type="match status" value="1"/>
</dbReference>
<dbReference type="InterPro" id="IPR029483">
    <property type="entry name" value="GH97_C"/>
</dbReference>
<dbReference type="Pfam" id="PF14509">
    <property type="entry name" value="GH97_C"/>
    <property type="match status" value="1"/>
</dbReference>
<dbReference type="Pfam" id="PF09985">
    <property type="entry name" value="Glucodextran_C"/>
    <property type="match status" value="1"/>
</dbReference>
<organism evidence="2 3">
    <name type="scientific">Halorubellus litoreus</name>
    <dbReference type="NCBI Taxonomy" id="755308"/>
    <lineage>
        <taxon>Archaea</taxon>
        <taxon>Methanobacteriati</taxon>
        <taxon>Methanobacteriota</taxon>
        <taxon>Stenosarchaea group</taxon>
        <taxon>Halobacteria</taxon>
        <taxon>Halobacteriales</taxon>
        <taxon>Halorubellaceae</taxon>
        <taxon>Halorubellus</taxon>
    </lineage>
</organism>
<dbReference type="AlphaFoldDB" id="A0ABD5VMU2"/>
<dbReference type="RefSeq" id="WP_336351123.1">
    <property type="nucleotide sequence ID" value="NZ_JAZAQL010000003.1"/>
</dbReference>
<dbReference type="SUPFAM" id="SSF49785">
    <property type="entry name" value="Galactose-binding domain-like"/>
    <property type="match status" value="1"/>
</dbReference>
<dbReference type="GO" id="GO:0016787">
    <property type="term" value="F:hydrolase activity"/>
    <property type="evidence" value="ECO:0007669"/>
    <property type="project" value="UniProtKB-KW"/>
</dbReference>
<feature type="domain" description="CBM6" evidence="1">
    <location>
        <begin position="646"/>
        <end position="782"/>
    </location>
</feature>
<dbReference type="InterPro" id="IPR014718">
    <property type="entry name" value="GH-type_carb-bd"/>
</dbReference>
<evidence type="ECO:0000313" key="3">
    <source>
        <dbReference type="Proteomes" id="UP001596395"/>
    </source>
</evidence>
<keyword evidence="2" id="KW-0378">Hydrolase</keyword>
<protein>
    <submittedName>
        <fullName evidence="2">Glycoside hydrolase family 97 catalytic domain-containing protein</fullName>
    </submittedName>
</protein>
<dbReference type="SUPFAM" id="SSF49344">
    <property type="entry name" value="CBD9-like"/>
    <property type="match status" value="1"/>
</dbReference>
<dbReference type="PROSITE" id="PS51318">
    <property type="entry name" value="TAT"/>
    <property type="match status" value="1"/>
</dbReference>
<dbReference type="Pfam" id="PF10566">
    <property type="entry name" value="Glyco_hydro_97"/>
    <property type="match status" value="1"/>
</dbReference>
<name>A0ABD5VMU2_9EURY</name>
<dbReference type="Gene3D" id="2.60.40.1190">
    <property type="match status" value="1"/>
</dbReference>
<dbReference type="Gene3D" id="2.60.120.260">
    <property type="entry name" value="Galactose-binding domain-like"/>
    <property type="match status" value="1"/>
</dbReference>
<dbReference type="EMBL" id="JBHSXN010000003">
    <property type="protein sequence ID" value="MFC6954166.1"/>
    <property type="molecule type" value="Genomic_DNA"/>
</dbReference>
<dbReference type="InterPro" id="IPR013785">
    <property type="entry name" value="Aldolase_TIM"/>
</dbReference>
<accession>A0ABD5VMU2</accession>
<dbReference type="PROSITE" id="PS51175">
    <property type="entry name" value="CBM6"/>
    <property type="match status" value="1"/>
</dbReference>
<dbReference type="CDD" id="cd09626">
    <property type="entry name" value="DOMON_glucodextranase_like"/>
    <property type="match status" value="1"/>
</dbReference>
<dbReference type="InterPro" id="IPR052720">
    <property type="entry name" value="Glycosyl_hydrolase_97"/>
</dbReference>
<proteinExistence type="predicted"/>
<evidence type="ECO:0000313" key="2">
    <source>
        <dbReference type="EMBL" id="MFC6954166.1"/>
    </source>
</evidence>
<dbReference type="InterPro" id="IPR019563">
    <property type="entry name" value="GH97_catalytic"/>
</dbReference>
<evidence type="ECO:0000259" key="1">
    <source>
        <dbReference type="PROSITE" id="PS51175"/>
    </source>
</evidence>
<dbReference type="Gene3D" id="2.70.98.10">
    <property type="match status" value="1"/>
</dbReference>
<dbReference type="PANTHER" id="PTHR35803:SF1">
    <property type="entry name" value="GLUCAN 1,4-ALPHA-GLUCOSIDASE SUSB"/>
    <property type="match status" value="1"/>
</dbReference>
<sequence length="1147" mass="122862">MTEDNSRASKNLHSRRGLLGGLTGLIAASAYSATVPTDATAQVTSGDASDVQTVTSPDGRVEVTVDVSTGVPTYSISYDDTTHVDASPIGFNFANQATFGTGIAGSGPDVTVTGSESGTATETWEPEWGNYDVVSEDYAYRTIGLAETSAPSRSANLQVRAFDDGVGFRVAFDDDFGEFTITSENTEVNVAGDYTSWWIANEFVNPRFEQEYRETALSDVPAGSKTIRPNDNTVRKGVHTPLTMRADDGTYLSVHESNLDDYATMSLAAKNDAGGNELAVELAPLPDGTKVQASAPHVTPWRTFQVGDRPGDLVESELVPLLADARDDSVLPGDGSGGVDTDWITGKSYVGIWWTMIAGSANWEYKSDSEIESNGNDPASYVHGARTERMQRYMRFASEHGIDSVLVEGWNEGWDTYPGDGTGLEMGVADSYPDFDVPTVTDYGANLPTPVEMTIHNETAGNIVNYEDEIENAGVFDEYEAEGVRSIKNGYVSDPGLGFEGDGSYATHNQHCQTAVNHHRLAIRRAAANRQLLEIHEGIKPTGEIRTYPNVAAREVVKAQEYDGFGELGADVGRDHHVLLPFTRMLAGPTSYQPGIFDVTFNDDDSGRIQTTRAKQLAMYPTYLGGIQMAADRIEAYVDPTLEVGEFVQAQSGELDGMITADEWRNAYGAHYVPVDPNREPDGATASFTVKNVESAGTYDIHLRYASDAEENAQAVVDNGGPEATLVVNGSERTIQPAYTDYWDDWAVHTEPVELQAGENTVTVKLGADDVGGFNLNTIAVSEQGGSSPVAAEYGNVDPAKENHDTVPEFDFIENLPVADWDETRVLDSSIGEYVVTAKRSGSEWFLGAMTNGTARDVTVNLDFLSAQADGWAVTEYVDAEGTGVESNPTEVAISDYRVEAGDSRTLSLGASGGAAMRLRPADSSGVTIASFDDVAGDDDGPGAYTYPTDASFQDGAFDLRGFEVSETASTYDFTFEVANLYDAYDSGNFSPHFLAVWLRDPAASGGRTTELGDLSVTAQFVAAWQYRIAASGYDQHVTDASGNEVGAPTLVVDRAANTATVSVDKATLSDVDVPNGEVVPVVGSEDYGAFRNVQENATQWQFGGAKSGAADDAPRVVDLVTPTGTTQRDALAYDAGSLATLPFRSL</sequence>
<dbReference type="Gene3D" id="3.20.20.70">
    <property type="entry name" value="Aldolase class I"/>
    <property type="match status" value="2"/>
</dbReference>
<dbReference type="InterPro" id="IPR006311">
    <property type="entry name" value="TAT_signal"/>
</dbReference>
<gene>
    <name evidence="2" type="ORF">ACFQGB_14985</name>
</gene>
<keyword evidence="3" id="KW-1185">Reference proteome</keyword>
<dbReference type="InterPro" id="IPR005084">
    <property type="entry name" value="CBM6"/>
</dbReference>
<dbReference type="InterPro" id="IPR029486">
    <property type="entry name" value="GH97_N"/>
</dbReference>
<dbReference type="InterPro" id="IPR019248">
    <property type="entry name" value="Glucodextran_C"/>
</dbReference>
<comment type="caution">
    <text evidence="2">The sequence shown here is derived from an EMBL/GenBank/DDBJ whole genome shotgun (WGS) entry which is preliminary data.</text>
</comment>
<dbReference type="Proteomes" id="UP001596395">
    <property type="component" value="Unassembled WGS sequence"/>
</dbReference>
<reference evidence="2 3" key="1">
    <citation type="journal article" date="2019" name="Int. J. Syst. Evol. Microbiol.">
        <title>The Global Catalogue of Microorganisms (GCM) 10K type strain sequencing project: providing services to taxonomists for standard genome sequencing and annotation.</title>
        <authorList>
            <consortium name="The Broad Institute Genomics Platform"/>
            <consortium name="The Broad Institute Genome Sequencing Center for Infectious Disease"/>
            <person name="Wu L."/>
            <person name="Ma J."/>
        </authorList>
    </citation>
    <scope>NUCLEOTIDE SEQUENCE [LARGE SCALE GENOMIC DNA]</scope>
    <source>
        <strain evidence="2 3">GX26</strain>
    </source>
</reference>
<dbReference type="Pfam" id="PF14508">
    <property type="entry name" value="GH97_N"/>
    <property type="match status" value="1"/>
</dbReference>
<dbReference type="InterPro" id="IPR008979">
    <property type="entry name" value="Galactose-bd-like_sf"/>
</dbReference>